<organism evidence="1 2">
    <name type="scientific">Paenibacillus uliginis N3/975</name>
    <dbReference type="NCBI Taxonomy" id="1313296"/>
    <lineage>
        <taxon>Bacteria</taxon>
        <taxon>Bacillati</taxon>
        <taxon>Bacillota</taxon>
        <taxon>Bacilli</taxon>
        <taxon>Bacillales</taxon>
        <taxon>Paenibacillaceae</taxon>
        <taxon>Paenibacillus</taxon>
    </lineage>
</organism>
<gene>
    <name evidence="1" type="ORF">SAMN05661091_2751</name>
</gene>
<protein>
    <submittedName>
        <fullName evidence="1">Uncharacterized protein</fullName>
    </submittedName>
</protein>
<keyword evidence="2" id="KW-1185">Reference proteome</keyword>
<evidence type="ECO:0000313" key="1">
    <source>
        <dbReference type="EMBL" id="SMF84902.1"/>
    </source>
</evidence>
<accession>A0A1X7HE60</accession>
<name>A0A1X7HE60_9BACL</name>
<dbReference type="AlphaFoldDB" id="A0A1X7HE60"/>
<evidence type="ECO:0000313" key="2">
    <source>
        <dbReference type="Proteomes" id="UP000192940"/>
    </source>
</evidence>
<dbReference type="Proteomes" id="UP000192940">
    <property type="component" value="Chromosome I"/>
</dbReference>
<sequence length="46" mass="5104">MALLNIIITTKILRYPAVTSTSPLKLQVKNDVSNMLDIHQIASQPI</sequence>
<dbReference type="EMBL" id="LT840184">
    <property type="protein sequence ID" value="SMF84902.1"/>
    <property type="molecule type" value="Genomic_DNA"/>
</dbReference>
<proteinExistence type="predicted"/>
<reference evidence="2" key="1">
    <citation type="submission" date="2017-04" db="EMBL/GenBank/DDBJ databases">
        <authorList>
            <person name="Varghese N."/>
            <person name="Submissions S."/>
        </authorList>
    </citation>
    <scope>NUCLEOTIDE SEQUENCE [LARGE SCALE GENOMIC DNA]</scope>
    <source>
        <strain evidence="2">N3/975</strain>
    </source>
</reference>